<dbReference type="Pfam" id="PF04586">
    <property type="entry name" value="Peptidase_S78"/>
    <property type="match status" value="1"/>
</dbReference>
<organism evidence="7 8">
    <name type="scientific">Cellulophaga phage phi12:1</name>
    <dbReference type="NCBI Taxonomy" id="1327976"/>
    <lineage>
        <taxon>Viruses</taxon>
        <taxon>Duplodnaviria</taxon>
        <taxon>Heunggongvirae</taxon>
        <taxon>Uroviricota</taxon>
        <taxon>Caudoviricetes</taxon>
        <taxon>Helsingorvirus</taxon>
        <taxon>Helsingorvirus Cba121</taxon>
    </lineage>
</organism>
<protein>
    <submittedName>
        <fullName evidence="7">Phage prohead protease protein</fullName>
    </submittedName>
</protein>
<dbReference type="GO" id="GO:0006508">
    <property type="term" value="P:proteolysis"/>
    <property type="evidence" value="ECO:0007669"/>
    <property type="project" value="UniProtKB-KW"/>
</dbReference>
<dbReference type="GO" id="GO:0046797">
    <property type="term" value="P:viral procapsid maturation"/>
    <property type="evidence" value="ECO:0007669"/>
    <property type="project" value="UniProtKB-KW"/>
</dbReference>
<evidence type="ECO:0000259" key="6">
    <source>
        <dbReference type="Pfam" id="PF04586"/>
    </source>
</evidence>
<dbReference type="EMBL" id="KC821613">
    <property type="protein sequence ID" value="AGO48012.1"/>
    <property type="molecule type" value="Genomic_DNA"/>
</dbReference>
<proteinExistence type="predicted"/>
<gene>
    <name evidence="7" type="ORF">Phi12:1_gp46</name>
</gene>
<keyword evidence="4" id="KW-0118">Viral capsid assembly</keyword>
<evidence type="ECO:0000256" key="4">
    <source>
        <dbReference type="ARBA" id="ARBA00022950"/>
    </source>
</evidence>
<sequence length="222" mass="25341">MQMEFKRFGTEIKDFDPKKGIVSAFANAYNNEDAAGDISDPSSFKKTVKENYKRIRVLKDHDTRVSLGVPKEIDTNNPYGLWTVSQFNMNKEVSRDMFTDIELMVENGLHAELSIGYDVIERDQKNRNLIKQYALWEYSFLSSWACNELARVGDIKSLQTVPGLVDLIQKSYNLDYSDTRLKQIEQLLKSLPSGPLDASTLDVKPNDSKTIAELIINTYKNV</sequence>
<dbReference type="Proteomes" id="UP000014714">
    <property type="component" value="Segment"/>
</dbReference>
<feature type="domain" description="Prohead serine protease" evidence="6">
    <location>
        <begin position="19"/>
        <end position="142"/>
    </location>
</feature>
<keyword evidence="8" id="KW-1185">Reference proteome</keyword>
<reference evidence="7 8" key="1">
    <citation type="journal article" date="2013" name="Proc. Natl. Acad. Sci. U.S.A.">
        <title>Twelve previously unknown phage genera are ubiquitous in global oceans.</title>
        <authorList>
            <person name="Holmfeldt K."/>
            <person name="Solonenko N."/>
            <person name="Shah M."/>
            <person name="Corrier K."/>
            <person name="Riemann L."/>
            <person name="Verberkmoes N.C."/>
            <person name="Sullivan M.B."/>
        </authorList>
    </citation>
    <scope>NUCLEOTIDE SEQUENCE [LARGE SCALE GENOMIC DNA]</scope>
    <source>
        <strain evidence="7">Phi12:1</strain>
    </source>
</reference>
<dbReference type="GeneID" id="16796726"/>
<evidence type="ECO:0000313" key="8">
    <source>
        <dbReference type="Proteomes" id="UP000014714"/>
    </source>
</evidence>
<evidence type="ECO:0000256" key="2">
    <source>
        <dbReference type="ARBA" id="ARBA00022670"/>
    </source>
</evidence>
<evidence type="ECO:0000256" key="5">
    <source>
        <dbReference type="ARBA" id="ARBA00023045"/>
    </source>
</evidence>
<name>S0A0I0_9CAUD</name>
<dbReference type="RefSeq" id="YP_008241025.1">
    <property type="nucleotide sequence ID" value="NC_021791.1"/>
</dbReference>
<accession>S0A0I0</accession>
<dbReference type="GO" id="GO:0008233">
    <property type="term" value="F:peptidase activity"/>
    <property type="evidence" value="ECO:0007669"/>
    <property type="project" value="UniProtKB-KW"/>
</dbReference>
<keyword evidence="3" id="KW-0378">Hydrolase</keyword>
<keyword evidence="2 7" id="KW-0645">Protease</keyword>
<evidence type="ECO:0000256" key="3">
    <source>
        <dbReference type="ARBA" id="ARBA00022801"/>
    </source>
</evidence>
<evidence type="ECO:0000313" key="7">
    <source>
        <dbReference type="EMBL" id="AGO48012.1"/>
    </source>
</evidence>
<keyword evidence="5" id="KW-1273">Viral capsid maturation</keyword>
<dbReference type="KEGG" id="vg:16796726"/>
<evidence type="ECO:0000256" key="1">
    <source>
        <dbReference type="ARBA" id="ARBA00022612"/>
    </source>
</evidence>
<dbReference type="OrthoDB" id="7423at10239"/>
<keyword evidence="1" id="KW-1188">Viral release from host cell</keyword>
<dbReference type="InterPro" id="IPR054613">
    <property type="entry name" value="Peptidase_S78_dom"/>
</dbReference>
<reference evidence="8" key="2">
    <citation type="submission" date="2013-03" db="EMBL/GenBank/DDBJ databases">
        <title>The Cellulophaga phages: a novel, diverse, and globally ubiquitous model system.</title>
        <authorList>
            <person name="Holmfeldt K."/>
            <person name="Solonenko N."/>
            <person name="Shah M."/>
            <person name="Corrier K."/>
            <person name="Riemann L."/>
            <person name="VerBerkmoes N.C."/>
            <person name="Sullivan M.B."/>
        </authorList>
    </citation>
    <scope>NUCLEOTIDE SEQUENCE [LARGE SCALE GENOMIC DNA]</scope>
</reference>